<evidence type="ECO:0000259" key="3">
    <source>
        <dbReference type="Pfam" id="PF00694"/>
    </source>
</evidence>
<dbReference type="Proteomes" id="UP001308005">
    <property type="component" value="Unassembled WGS sequence"/>
</dbReference>
<evidence type="ECO:0000313" key="4">
    <source>
        <dbReference type="EMBL" id="MEB4591245.1"/>
    </source>
</evidence>
<dbReference type="InterPro" id="IPR011827">
    <property type="entry name" value="LeuD_type2/HacB/DmdB"/>
</dbReference>
<comment type="caution">
    <text evidence="4">The sequence shown here is derived from an EMBL/GenBank/DDBJ whole genome shotgun (WGS) entry which is preliminary data.</text>
</comment>
<dbReference type="EMBL" id="JAYMYJ010000093">
    <property type="protein sequence ID" value="MEB4591245.1"/>
    <property type="molecule type" value="Genomic_DNA"/>
</dbReference>
<accession>A0ABU6CWT5</accession>
<comment type="similarity">
    <text evidence="1">Belongs to the LeuD family. LeuD type 2 subfamily.</text>
</comment>
<feature type="domain" description="Aconitase A/isopropylmalate dehydratase small subunit swivel" evidence="3">
    <location>
        <begin position="61"/>
        <end position="113"/>
    </location>
</feature>
<keyword evidence="2" id="KW-0456">Lyase</keyword>
<sequence length="173" mass="18831">MENIITGKAFYCGDFVDTDVMSPGRFEPFGDDEALARIALIDYEANPPFVDPATGRSPFTVIFAGEEFGCGSSRETAPMALALAGAKVVIARSFARIFFRNCVNLGVILPIIYDHPYDEGIVGQEVTVNVEGRYFQVGDKQYTFGDFGPLWPIINAGGLTNYTKQRIAAGELA</sequence>
<dbReference type="InterPro" id="IPR050075">
    <property type="entry name" value="LeuD"/>
</dbReference>
<reference evidence="5" key="1">
    <citation type="submission" date="2023-07" db="EMBL/GenBank/DDBJ databases">
        <title>The carbon used by Thiothrix.</title>
        <authorList>
            <person name="Chen L."/>
        </authorList>
    </citation>
    <scope>NUCLEOTIDE SEQUENCE [LARGE SCALE GENOMIC DNA]</scope>
</reference>
<proteinExistence type="inferred from homology"/>
<evidence type="ECO:0000256" key="2">
    <source>
        <dbReference type="ARBA" id="ARBA00023239"/>
    </source>
</evidence>
<dbReference type="InterPro" id="IPR000573">
    <property type="entry name" value="AconitaseA/IPMdHydase_ssu_swvl"/>
</dbReference>
<gene>
    <name evidence="4" type="ORF">VSS37_09675</name>
</gene>
<reference evidence="4 5" key="2">
    <citation type="submission" date="2024-01" db="EMBL/GenBank/DDBJ databases">
        <authorList>
            <person name="Xie X."/>
        </authorList>
    </citation>
    <scope>NUCLEOTIDE SEQUENCE [LARGE SCALE GENOMIC DNA]</scope>
    <source>
        <strain evidence="4">SCUT-1</strain>
    </source>
</reference>
<protein>
    <submittedName>
        <fullName evidence="4">3-isopropylmalate dehydratase</fullName>
    </submittedName>
</protein>
<dbReference type="Pfam" id="PF00694">
    <property type="entry name" value="Aconitase_C"/>
    <property type="match status" value="1"/>
</dbReference>
<name>A0ABU6CWT5_9GAMM</name>
<dbReference type="NCBIfam" id="TIGR02087">
    <property type="entry name" value="LEUD_arch"/>
    <property type="match status" value="1"/>
</dbReference>
<dbReference type="InterPro" id="IPR015928">
    <property type="entry name" value="Aconitase/3IPM_dehydase_swvl"/>
</dbReference>
<evidence type="ECO:0000256" key="1">
    <source>
        <dbReference type="ARBA" id="ARBA00009869"/>
    </source>
</evidence>
<organism evidence="4 5">
    <name type="scientific">Candidatus Thiothrix phosphatis</name>
    <dbReference type="NCBI Taxonomy" id="3112415"/>
    <lineage>
        <taxon>Bacteria</taxon>
        <taxon>Pseudomonadati</taxon>
        <taxon>Pseudomonadota</taxon>
        <taxon>Gammaproteobacteria</taxon>
        <taxon>Thiotrichales</taxon>
        <taxon>Thiotrichaceae</taxon>
        <taxon>Thiothrix</taxon>
    </lineage>
</organism>
<evidence type="ECO:0000313" key="5">
    <source>
        <dbReference type="Proteomes" id="UP001308005"/>
    </source>
</evidence>
<keyword evidence="5" id="KW-1185">Reference proteome</keyword>
<dbReference type="PANTHER" id="PTHR43345">
    <property type="entry name" value="3-ISOPROPYLMALATE DEHYDRATASE SMALL SUBUNIT 2-RELATED-RELATED"/>
    <property type="match status" value="1"/>
</dbReference>
<dbReference type="Gene3D" id="3.20.19.10">
    <property type="entry name" value="Aconitase, domain 4"/>
    <property type="match status" value="1"/>
</dbReference>
<dbReference type="PANTHER" id="PTHR43345:SF2">
    <property type="entry name" value="3-ISOPROPYLMALATE DEHYDRATASE SMALL SUBUNIT 1"/>
    <property type="match status" value="1"/>
</dbReference>
<dbReference type="RefSeq" id="WP_324694709.1">
    <property type="nucleotide sequence ID" value="NZ_JAYMYJ010000093.1"/>
</dbReference>
<dbReference type="SUPFAM" id="SSF52016">
    <property type="entry name" value="LeuD/IlvD-like"/>
    <property type="match status" value="1"/>
</dbReference>